<feature type="transmembrane region" description="Helical" evidence="1">
    <location>
        <begin position="6"/>
        <end position="21"/>
    </location>
</feature>
<dbReference type="InterPro" id="IPR007313">
    <property type="entry name" value="FxsA"/>
</dbReference>
<feature type="transmembrane region" description="Helical" evidence="1">
    <location>
        <begin position="28"/>
        <end position="47"/>
    </location>
</feature>
<protein>
    <recommendedName>
        <fullName evidence="3">FxsA protein</fullName>
    </recommendedName>
</protein>
<dbReference type="GO" id="GO:0016020">
    <property type="term" value="C:membrane"/>
    <property type="evidence" value="ECO:0007669"/>
    <property type="project" value="InterPro"/>
</dbReference>
<gene>
    <name evidence="2" type="ORF">MNBD_NITROSPINAE01-953</name>
</gene>
<keyword evidence="1" id="KW-0812">Transmembrane</keyword>
<evidence type="ECO:0000313" key="2">
    <source>
        <dbReference type="EMBL" id="VAX18463.1"/>
    </source>
</evidence>
<evidence type="ECO:0000256" key="1">
    <source>
        <dbReference type="SAM" id="Phobius"/>
    </source>
</evidence>
<dbReference type="Pfam" id="PF04186">
    <property type="entry name" value="FxsA"/>
    <property type="match status" value="1"/>
</dbReference>
<reference evidence="2" key="1">
    <citation type="submission" date="2018-06" db="EMBL/GenBank/DDBJ databases">
        <authorList>
            <person name="Zhirakovskaya E."/>
        </authorList>
    </citation>
    <scope>NUCLEOTIDE SEQUENCE</scope>
</reference>
<organism evidence="2">
    <name type="scientific">hydrothermal vent metagenome</name>
    <dbReference type="NCBI Taxonomy" id="652676"/>
    <lineage>
        <taxon>unclassified sequences</taxon>
        <taxon>metagenomes</taxon>
        <taxon>ecological metagenomes</taxon>
    </lineage>
</organism>
<sequence>MLFRLFIIFTIVPLVELALLIKIGEHIGVSNTIALVLLTGFAGAYLARDQGLRVVREFTDSVQRGDMPADPLLEGLLIVVGGAFLVTPGIITDVAGFLLVVPQTRRIIRGFLAGFIKSSVVVSSFSQGNVHFRSADTHKKRDDDDDDIIDV</sequence>
<proteinExistence type="predicted"/>
<accession>A0A3B1C1I3</accession>
<dbReference type="AlphaFoldDB" id="A0A3B1C1I3"/>
<keyword evidence="1" id="KW-1133">Transmembrane helix</keyword>
<dbReference type="NCBIfam" id="NF008528">
    <property type="entry name" value="PRK11463.1-2"/>
    <property type="match status" value="1"/>
</dbReference>
<name>A0A3B1C1I3_9ZZZZ</name>
<feature type="transmembrane region" description="Helical" evidence="1">
    <location>
        <begin position="76"/>
        <end position="101"/>
    </location>
</feature>
<dbReference type="EMBL" id="UOGC01000071">
    <property type="protein sequence ID" value="VAX18463.1"/>
    <property type="molecule type" value="Genomic_DNA"/>
</dbReference>
<dbReference type="PANTHER" id="PTHR35335">
    <property type="entry name" value="UPF0716 PROTEIN FXSA"/>
    <property type="match status" value="1"/>
</dbReference>
<dbReference type="PANTHER" id="PTHR35335:SF1">
    <property type="entry name" value="UPF0716 PROTEIN FXSA"/>
    <property type="match status" value="1"/>
</dbReference>
<keyword evidence="1" id="KW-0472">Membrane</keyword>
<evidence type="ECO:0008006" key="3">
    <source>
        <dbReference type="Google" id="ProtNLM"/>
    </source>
</evidence>